<name>A0A3S5B9Y4_9PLAT</name>
<dbReference type="Proteomes" id="UP000784294">
    <property type="component" value="Unassembled WGS sequence"/>
</dbReference>
<comment type="caution">
    <text evidence="1">The sequence shown here is derived from an EMBL/GenBank/DDBJ whole genome shotgun (WGS) entry which is preliminary data.</text>
</comment>
<accession>A0A3S5B9Y4</accession>
<proteinExistence type="predicted"/>
<keyword evidence="2" id="KW-1185">Reference proteome</keyword>
<evidence type="ECO:0000313" key="2">
    <source>
        <dbReference type="Proteomes" id="UP000784294"/>
    </source>
</evidence>
<gene>
    <name evidence="1" type="ORF">PXEA_LOCUS10623</name>
</gene>
<dbReference type="AlphaFoldDB" id="A0A3S5B9Y4"/>
<sequence length="69" mass="8025">MSHYTRRQDESRESGGIRVMRLLIVVSEGQEEEREHGRPVAETPEYIRQAKAPAHRQTGFSARYIIMPE</sequence>
<protein>
    <submittedName>
        <fullName evidence="1">Uncharacterized protein</fullName>
    </submittedName>
</protein>
<organism evidence="1 2">
    <name type="scientific">Protopolystoma xenopodis</name>
    <dbReference type="NCBI Taxonomy" id="117903"/>
    <lineage>
        <taxon>Eukaryota</taxon>
        <taxon>Metazoa</taxon>
        <taxon>Spiralia</taxon>
        <taxon>Lophotrochozoa</taxon>
        <taxon>Platyhelminthes</taxon>
        <taxon>Monogenea</taxon>
        <taxon>Polyopisthocotylea</taxon>
        <taxon>Polystomatidea</taxon>
        <taxon>Polystomatidae</taxon>
        <taxon>Protopolystoma</taxon>
    </lineage>
</organism>
<reference evidence="1" key="1">
    <citation type="submission" date="2018-11" db="EMBL/GenBank/DDBJ databases">
        <authorList>
            <consortium name="Pathogen Informatics"/>
        </authorList>
    </citation>
    <scope>NUCLEOTIDE SEQUENCE</scope>
</reference>
<dbReference type="EMBL" id="CAAALY010031468">
    <property type="protein sequence ID" value="VEL17183.1"/>
    <property type="molecule type" value="Genomic_DNA"/>
</dbReference>
<evidence type="ECO:0000313" key="1">
    <source>
        <dbReference type="EMBL" id="VEL17183.1"/>
    </source>
</evidence>